<protein>
    <submittedName>
        <fullName evidence="2">Uncharacterized protein</fullName>
    </submittedName>
</protein>
<keyword evidence="3" id="KW-1185">Reference proteome</keyword>
<dbReference type="AlphaFoldDB" id="A0A1M4RX18"/>
<evidence type="ECO:0000256" key="1">
    <source>
        <dbReference type="SAM" id="MobiDB-lite"/>
    </source>
</evidence>
<feature type="region of interest" description="Disordered" evidence="1">
    <location>
        <begin position="105"/>
        <end position="138"/>
    </location>
</feature>
<evidence type="ECO:0000313" key="3">
    <source>
        <dbReference type="Proteomes" id="UP000184291"/>
    </source>
</evidence>
<dbReference type="EMBL" id="FQTT01000003">
    <property type="protein sequence ID" value="SHE24516.1"/>
    <property type="molecule type" value="Genomic_DNA"/>
</dbReference>
<dbReference type="Proteomes" id="UP000184291">
    <property type="component" value="Unassembled WGS sequence"/>
</dbReference>
<sequence length="401" mass="42790">MKVDYADLGLTKQVLARQGDEHLPAMKSFLTTWGRIDSAEMGGLFSVLVPLNNAVVLVGEEVLGLAAEAHSAAADSMNNTIDAYAKADEQAWDELAEIFRKMDVPPPPFNDPRESIPSLGDAARQSSGGGGGDPFLFDQAAQDGAGLREYTDAQTQRLQERYELATSSNRSVREEQDPQSYLGEPGTPTSEMENLRWSAGLLLGGLDWVFEQLFHWSLLNDFVYKNIVGDWRYVDRASTAWSELDSALVAVGQNDSGVLPGLSEWEGKGAVACNAFISAMSAATTALSYAAGYVSDIVGKVALAAKLAAAGLGMILKKISYKLGRIAVEAAIPLAGWVAAAVECATVVWDIIHAVRAGYIIVNALFDAIEGIVTAKAKIVEVSYTVTNIAEAALRGTAVRV</sequence>
<feature type="region of interest" description="Disordered" evidence="1">
    <location>
        <begin position="162"/>
        <end position="190"/>
    </location>
</feature>
<organism evidence="2 3">
    <name type="scientific">Actinomyces glycerinitolerans</name>
    <dbReference type="NCBI Taxonomy" id="1892869"/>
    <lineage>
        <taxon>Bacteria</taxon>
        <taxon>Bacillati</taxon>
        <taxon>Actinomycetota</taxon>
        <taxon>Actinomycetes</taxon>
        <taxon>Actinomycetales</taxon>
        <taxon>Actinomycetaceae</taxon>
        <taxon>Actinomyces</taxon>
    </lineage>
</organism>
<dbReference type="RefSeq" id="WP_073327993.1">
    <property type="nucleotide sequence ID" value="NZ_FQTT01000003.1"/>
</dbReference>
<dbReference type="OrthoDB" id="3238340at2"/>
<reference evidence="3" key="1">
    <citation type="submission" date="2016-09" db="EMBL/GenBank/DDBJ databases">
        <authorList>
            <person name="Strepis N."/>
        </authorList>
    </citation>
    <scope>NUCLEOTIDE SEQUENCE [LARGE SCALE GENOMIC DNA]</scope>
</reference>
<proteinExistence type="predicted"/>
<name>A0A1M4RX18_9ACTO</name>
<gene>
    <name evidence="2" type="ORF">ACGLYG10_0720</name>
</gene>
<accession>A0A1M4RX18</accession>
<dbReference type="STRING" id="1892869.ACGLYG10_0720"/>
<evidence type="ECO:0000313" key="2">
    <source>
        <dbReference type="EMBL" id="SHE24516.1"/>
    </source>
</evidence>